<comment type="caution">
    <text evidence="5">The sequence shown here is derived from an EMBL/GenBank/DDBJ whole genome shotgun (WGS) entry which is preliminary data.</text>
</comment>
<evidence type="ECO:0000256" key="3">
    <source>
        <dbReference type="ARBA" id="ARBA00023163"/>
    </source>
</evidence>
<protein>
    <submittedName>
        <fullName evidence="5">GntR family transcriptional repressor for pyruvate dehydrogenase complex</fullName>
    </submittedName>
</protein>
<dbReference type="GO" id="GO:0003700">
    <property type="term" value="F:DNA-binding transcription factor activity"/>
    <property type="evidence" value="ECO:0007669"/>
    <property type="project" value="InterPro"/>
</dbReference>
<reference evidence="5 6" key="1">
    <citation type="submission" date="2019-03" db="EMBL/GenBank/DDBJ databases">
        <title>Genomic Encyclopedia of Type Strains, Phase IV (KMG-IV): sequencing the most valuable type-strain genomes for metagenomic binning, comparative biology and taxonomic classification.</title>
        <authorList>
            <person name="Goeker M."/>
        </authorList>
    </citation>
    <scope>NUCLEOTIDE SEQUENCE [LARGE SCALE GENOMIC DNA]</scope>
    <source>
        <strain evidence="5 6">DSM 45934</strain>
    </source>
</reference>
<proteinExistence type="predicted"/>
<dbReference type="CDD" id="cd07377">
    <property type="entry name" value="WHTH_GntR"/>
    <property type="match status" value="1"/>
</dbReference>
<keyword evidence="1" id="KW-0805">Transcription regulation</keyword>
<name>A0A4R2JZD6_9PSEU</name>
<evidence type="ECO:0000313" key="5">
    <source>
        <dbReference type="EMBL" id="TCO62808.1"/>
    </source>
</evidence>
<evidence type="ECO:0000256" key="2">
    <source>
        <dbReference type="ARBA" id="ARBA00023125"/>
    </source>
</evidence>
<keyword evidence="3" id="KW-0804">Transcription</keyword>
<dbReference type="PRINTS" id="PR00035">
    <property type="entry name" value="HTHGNTR"/>
</dbReference>
<dbReference type="SUPFAM" id="SSF46785">
    <property type="entry name" value="Winged helix' DNA-binding domain"/>
    <property type="match status" value="1"/>
</dbReference>
<dbReference type="RefSeq" id="WP_132114845.1">
    <property type="nucleotide sequence ID" value="NZ_SLWS01000002.1"/>
</dbReference>
<dbReference type="AlphaFoldDB" id="A0A4R2JZD6"/>
<dbReference type="Proteomes" id="UP000295680">
    <property type="component" value="Unassembled WGS sequence"/>
</dbReference>
<keyword evidence="5" id="KW-0670">Pyruvate</keyword>
<sequence length="229" mass="24884">MQIDVFGKIASERRYESVVRQVLRLISTGEISPGAQLPPERDLAERLGVSRNVLREAFRVLEVRGIVHSRAGGGRYVRADNIAATLPADGVVLRIEEAVIADVLESRELLEVQTARLAATRATDDGRQAVLAACEGSDGEWAENVRFHTAVAAATGNFMLERLVRLQLDLLADVRQRDHYPAPGTATALLAEHQAIADAVARGDADAAEAAVRAHFAHTRAVTRQPDER</sequence>
<dbReference type="SUPFAM" id="SSF48008">
    <property type="entry name" value="GntR ligand-binding domain-like"/>
    <property type="match status" value="1"/>
</dbReference>
<dbReference type="InterPro" id="IPR036388">
    <property type="entry name" value="WH-like_DNA-bd_sf"/>
</dbReference>
<evidence type="ECO:0000259" key="4">
    <source>
        <dbReference type="PROSITE" id="PS50949"/>
    </source>
</evidence>
<dbReference type="InterPro" id="IPR011711">
    <property type="entry name" value="GntR_C"/>
</dbReference>
<dbReference type="Pfam" id="PF07729">
    <property type="entry name" value="FCD"/>
    <property type="match status" value="1"/>
</dbReference>
<dbReference type="PANTHER" id="PTHR43537">
    <property type="entry name" value="TRANSCRIPTIONAL REGULATOR, GNTR FAMILY"/>
    <property type="match status" value="1"/>
</dbReference>
<dbReference type="EMBL" id="SLWS01000002">
    <property type="protein sequence ID" value="TCO62808.1"/>
    <property type="molecule type" value="Genomic_DNA"/>
</dbReference>
<gene>
    <name evidence="5" type="ORF">EV192_102947</name>
</gene>
<dbReference type="OrthoDB" id="9784718at2"/>
<dbReference type="InterPro" id="IPR008920">
    <property type="entry name" value="TF_FadR/GntR_C"/>
</dbReference>
<dbReference type="SMART" id="SM00345">
    <property type="entry name" value="HTH_GNTR"/>
    <property type="match status" value="1"/>
</dbReference>
<evidence type="ECO:0000313" key="6">
    <source>
        <dbReference type="Proteomes" id="UP000295680"/>
    </source>
</evidence>
<evidence type="ECO:0000256" key="1">
    <source>
        <dbReference type="ARBA" id="ARBA00023015"/>
    </source>
</evidence>
<dbReference type="Gene3D" id="1.10.10.10">
    <property type="entry name" value="Winged helix-like DNA-binding domain superfamily/Winged helix DNA-binding domain"/>
    <property type="match status" value="1"/>
</dbReference>
<keyword evidence="6" id="KW-1185">Reference proteome</keyword>
<dbReference type="PANTHER" id="PTHR43537:SF5">
    <property type="entry name" value="UXU OPERON TRANSCRIPTIONAL REGULATOR"/>
    <property type="match status" value="1"/>
</dbReference>
<dbReference type="Pfam" id="PF00392">
    <property type="entry name" value="GntR"/>
    <property type="match status" value="1"/>
</dbReference>
<dbReference type="PROSITE" id="PS50949">
    <property type="entry name" value="HTH_GNTR"/>
    <property type="match status" value="1"/>
</dbReference>
<dbReference type="SMART" id="SM00895">
    <property type="entry name" value="FCD"/>
    <property type="match status" value="1"/>
</dbReference>
<dbReference type="InterPro" id="IPR036390">
    <property type="entry name" value="WH_DNA-bd_sf"/>
</dbReference>
<organism evidence="5 6">
    <name type="scientific">Actinocrispum wychmicini</name>
    <dbReference type="NCBI Taxonomy" id="1213861"/>
    <lineage>
        <taxon>Bacteria</taxon>
        <taxon>Bacillati</taxon>
        <taxon>Actinomycetota</taxon>
        <taxon>Actinomycetes</taxon>
        <taxon>Pseudonocardiales</taxon>
        <taxon>Pseudonocardiaceae</taxon>
        <taxon>Actinocrispum</taxon>
    </lineage>
</organism>
<dbReference type="Gene3D" id="1.20.120.530">
    <property type="entry name" value="GntR ligand-binding domain-like"/>
    <property type="match status" value="1"/>
</dbReference>
<feature type="domain" description="HTH gntR-type" evidence="4">
    <location>
        <begin position="12"/>
        <end position="80"/>
    </location>
</feature>
<keyword evidence="2" id="KW-0238">DNA-binding</keyword>
<accession>A0A4R2JZD6</accession>
<dbReference type="GO" id="GO:0003677">
    <property type="term" value="F:DNA binding"/>
    <property type="evidence" value="ECO:0007669"/>
    <property type="project" value="UniProtKB-KW"/>
</dbReference>
<dbReference type="InterPro" id="IPR000524">
    <property type="entry name" value="Tscrpt_reg_HTH_GntR"/>
</dbReference>